<proteinExistence type="predicted"/>
<dbReference type="Proteomes" id="UP000033188">
    <property type="component" value="Chromosome 3"/>
</dbReference>
<dbReference type="RefSeq" id="XP_012769509.1">
    <property type="nucleotide sequence ID" value="XM_012914055.1"/>
</dbReference>
<name>A0A061D9Z2_BABBI</name>
<gene>
    <name evidence="2" type="ORF">BBBOND_0312260</name>
</gene>
<protein>
    <submittedName>
        <fullName evidence="2">Uncharacterized protein</fullName>
    </submittedName>
</protein>
<feature type="coiled-coil region" evidence="1">
    <location>
        <begin position="326"/>
        <end position="402"/>
    </location>
</feature>
<dbReference type="KEGG" id="bbig:BBBOND_0312260"/>
<feature type="coiled-coil region" evidence="1">
    <location>
        <begin position="476"/>
        <end position="504"/>
    </location>
</feature>
<dbReference type="AlphaFoldDB" id="A0A061D9Z2"/>
<dbReference type="GeneID" id="24565864"/>
<dbReference type="OrthoDB" id="366229at2759"/>
<keyword evidence="1" id="KW-0175">Coiled coil</keyword>
<sequence length="539" mass="61520">MEMLEHLFEEFERCFDEIDTSKQLLSTVLCQSNTLYLRHGLLHDEIKCLRKDVVDQLLIYNEIKEQIEDICNAIEALEIQNEALERAVAEKSEALQAKTQSLKVAREKYDATVGALRDSQRRCNIKLLALQEAEEAGSKAHAALFTMLRALSDFKESKQAEISAVRRLVEETTAELTVSLEELRCVECEKQELERVIIEQKSDFAARCEDFEKLRCSESLCRTRLSELSRQLMEARDALKQHSTVLADLEREESLLVELRQTLMAEAADLQRALQTASDHFYELEQKLSSTDAECSYVSTCINDTSKLRSTWAHHVMALRERTTQCASLLSNIASTAAEIDELQRQLSALDAENTGLMDEISTWSNKNSMLEQEITRVQCALRSLEDSRSSLKEALESETNRSRQLCEEVDELNKGITQSRLLLGDLKKKYAEEQHERNARLSELRQRHLDEYKEKQSVKICDLKSALKSERASVIQSKKDNIAKALEERAAQLRNNAAEQERCHQRKLCEEARIISLLQAELRNRGCPMCALPAATTS</sequence>
<evidence type="ECO:0000313" key="3">
    <source>
        <dbReference type="Proteomes" id="UP000033188"/>
    </source>
</evidence>
<evidence type="ECO:0000313" key="2">
    <source>
        <dbReference type="EMBL" id="CDR97323.1"/>
    </source>
</evidence>
<reference evidence="3" key="1">
    <citation type="journal article" date="2014" name="Nucleic Acids Res.">
        <title>The evolutionary dynamics of variant antigen genes in Babesia reveal a history of genomic innovation underlying host-parasite interaction.</title>
        <authorList>
            <person name="Jackson A.P."/>
            <person name="Otto T.D."/>
            <person name="Darby A."/>
            <person name="Ramaprasad A."/>
            <person name="Xia D."/>
            <person name="Echaide I.E."/>
            <person name="Farber M."/>
            <person name="Gahlot S."/>
            <person name="Gamble J."/>
            <person name="Gupta D."/>
            <person name="Gupta Y."/>
            <person name="Jackson L."/>
            <person name="Malandrin L."/>
            <person name="Malas T.B."/>
            <person name="Moussa E."/>
            <person name="Nair M."/>
            <person name="Reid A.J."/>
            <person name="Sanders M."/>
            <person name="Sharma J."/>
            <person name="Tracey A."/>
            <person name="Quail M.A."/>
            <person name="Weir W."/>
            <person name="Wastling J.M."/>
            <person name="Hall N."/>
            <person name="Willadsen P."/>
            <person name="Lingelbach K."/>
            <person name="Shiels B."/>
            <person name="Tait A."/>
            <person name="Berriman M."/>
            <person name="Allred D.R."/>
            <person name="Pain A."/>
        </authorList>
    </citation>
    <scope>NUCLEOTIDE SEQUENCE [LARGE SCALE GENOMIC DNA]</scope>
    <source>
        <strain evidence="3">Bond</strain>
    </source>
</reference>
<evidence type="ECO:0000256" key="1">
    <source>
        <dbReference type="SAM" id="Coils"/>
    </source>
</evidence>
<feature type="coiled-coil region" evidence="1">
    <location>
        <begin position="60"/>
        <end position="101"/>
    </location>
</feature>
<dbReference type="EMBL" id="LK391709">
    <property type="protein sequence ID" value="CDR97323.1"/>
    <property type="molecule type" value="Genomic_DNA"/>
</dbReference>
<dbReference type="VEuPathDB" id="PiroplasmaDB:BBBOND_0312260"/>
<keyword evidence="3" id="KW-1185">Reference proteome</keyword>
<dbReference type="OMA" id="CEEARII"/>
<organism evidence="2 3">
    <name type="scientific">Babesia bigemina</name>
    <dbReference type="NCBI Taxonomy" id="5866"/>
    <lineage>
        <taxon>Eukaryota</taxon>
        <taxon>Sar</taxon>
        <taxon>Alveolata</taxon>
        <taxon>Apicomplexa</taxon>
        <taxon>Aconoidasida</taxon>
        <taxon>Piroplasmida</taxon>
        <taxon>Babesiidae</taxon>
        <taxon>Babesia</taxon>
    </lineage>
</organism>
<feature type="coiled-coil region" evidence="1">
    <location>
        <begin position="155"/>
        <end position="280"/>
    </location>
</feature>
<accession>A0A061D9Z2</accession>